<proteinExistence type="predicted"/>
<name>A0A1D8ACT5_9SPHN</name>
<keyword evidence="2" id="KW-0614">Plasmid</keyword>
<keyword evidence="3" id="KW-1185">Reference proteome</keyword>
<accession>A0A1D8ACT5</accession>
<gene>
    <name evidence="2" type="ORF">BES08_24170</name>
</gene>
<sequence length="60" mass="6517">MKKPFRSAQAQTAALSAGVRDADRVHSAAPDQMPKMRANRPRGSVKPRSMAIALQSRSLI</sequence>
<evidence type="ECO:0000256" key="1">
    <source>
        <dbReference type="SAM" id="MobiDB-lite"/>
    </source>
</evidence>
<protein>
    <submittedName>
        <fullName evidence="2">Uncharacterized protein</fullName>
    </submittedName>
</protein>
<dbReference type="KEGG" id="nre:BES08_24170"/>
<feature type="region of interest" description="Disordered" evidence="1">
    <location>
        <begin position="1"/>
        <end position="60"/>
    </location>
</feature>
<dbReference type="RefSeq" id="WP_036526656.1">
    <property type="nucleotide sequence ID" value="NZ_CP017076.1"/>
</dbReference>
<reference evidence="3" key="1">
    <citation type="journal article" date="2017" name="J. Biotechnol.">
        <title>Complete genome sequence of Novosphingobium resinovorum SA1, a versatile xenobiotic-degrading bacterium capable of utilizing sulfanilic acid.</title>
        <authorList>
            <person name="Hegedus B."/>
            <person name="Kos P.B."/>
            <person name="Balint B."/>
            <person name="Maroti G."/>
            <person name="Gan H.M."/>
            <person name="Perei K."/>
            <person name="Rakhely G."/>
        </authorList>
    </citation>
    <scope>NUCLEOTIDE SEQUENCE [LARGE SCALE GENOMIC DNA]</scope>
    <source>
        <strain evidence="3">SA1</strain>
    </source>
</reference>
<dbReference type="EMBL" id="CP017076">
    <property type="protein sequence ID" value="AOR79855.1"/>
    <property type="molecule type" value="Genomic_DNA"/>
</dbReference>
<geneLocation type="plasmid" evidence="2 3">
    <name>pSA1</name>
</geneLocation>
<dbReference type="AlphaFoldDB" id="A0A1D8ACT5"/>
<organism evidence="2 3">
    <name type="scientific">Novosphingobium resinovorum</name>
    <dbReference type="NCBI Taxonomy" id="158500"/>
    <lineage>
        <taxon>Bacteria</taxon>
        <taxon>Pseudomonadati</taxon>
        <taxon>Pseudomonadota</taxon>
        <taxon>Alphaproteobacteria</taxon>
        <taxon>Sphingomonadales</taxon>
        <taxon>Sphingomonadaceae</taxon>
        <taxon>Novosphingobium</taxon>
    </lineage>
</organism>
<dbReference type="Proteomes" id="UP000094626">
    <property type="component" value="Plasmid pSA1"/>
</dbReference>
<evidence type="ECO:0000313" key="2">
    <source>
        <dbReference type="EMBL" id="AOR79855.1"/>
    </source>
</evidence>
<evidence type="ECO:0000313" key="3">
    <source>
        <dbReference type="Proteomes" id="UP000094626"/>
    </source>
</evidence>